<comment type="function">
    <text evidence="5">Required for correct functioning of the GINS complex, a complex that plays an essential role in the initiation of DNA replication, and progression of DNA replication forks. GINS complex is a core component of CDC45-MCM-GINS (CMG) helicase, the molecular machine that unwinds template DNA during replication, and around which the replisome is built.</text>
</comment>
<evidence type="ECO:0000259" key="7">
    <source>
        <dbReference type="Pfam" id="PF05916"/>
    </source>
</evidence>
<evidence type="ECO:0000256" key="5">
    <source>
        <dbReference type="ARBA" id="ARBA00045258"/>
    </source>
</evidence>
<evidence type="ECO:0000313" key="10">
    <source>
        <dbReference type="Proteomes" id="UP001497497"/>
    </source>
</evidence>
<dbReference type="EMBL" id="CAXITT010000596">
    <property type="protein sequence ID" value="CAL1544076.1"/>
    <property type="molecule type" value="Genomic_DNA"/>
</dbReference>
<dbReference type="GO" id="GO:0000811">
    <property type="term" value="C:GINS complex"/>
    <property type="evidence" value="ECO:0007669"/>
    <property type="project" value="UniProtKB-UniRule"/>
</dbReference>
<dbReference type="InterPro" id="IPR055221">
    <property type="entry name" value="PSF3_N"/>
</dbReference>
<comment type="subcellular location">
    <subcellularLocation>
        <location evidence="1 6">Nucleus</location>
    </subcellularLocation>
</comment>
<evidence type="ECO:0000256" key="2">
    <source>
        <dbReference type="ARBA" id="ARBA00006343"/>
    </source>
</evidence>
<proteinExistence type="inferred from homology"/>
<dbReference type="PANTHER" id="PTHR22768:SF0">
    <property type="entry name" value="DNA REPLICATION COMPLEX GINS PROTEIN PSF3"/>
    <property type="match status" value="1"/>
</dbReference>
<dbReference type="PANTHER" id="PTHR22768">
    <property type="entry name" value="DNA REPLICATION COMPLEX GINS PROTEIN PSF3"/>
    <property type="match status" value="1"/>
</dbReference>
<dbReference type="Gene3D" id="1.20.58.2050">
    <property type="match status" value="1"/>
</dbReference>
<evidence type="ECO:0000256" key="1">
    <source>
        <dbReference type="ARBA" id="ARBA00004123"/>
    </source>
</evidence>
<reference evidence="9 10" key="1">
    <citation type="submission" date="2024-04" db="EMBL/GenBank/DDBJ databases">
        <authorList>
            <consortium name="Genoscope - CEA"/>
            <person name="William W."/>
        </authorList>
    </citation>
    <scope>NUCLEOTIDE SEQUENCE [LARGE SCALE GENOMIC DNA]</scope>
</reference>
<dbReference type="AlphaFoldDB" id="A0AAV2IEL9"/>
<protein>
    <recommendedName>
        <fullName evidence="6">DNA replication complex GINS protein PSF3</fullName>
    </recommendedName>
</protein>
<dbReference type="Proteomes" id="UP001497497">
    <property type="component" value="Unassembled WGS sequence"/>
</dbReference>
<dbReference type="SUPFAM" id="SSF158573">
    <property type="entry name" value="GINS helical bundle-like"/>
    <property type="match status" value="1"/>
</dbReference>
<dbReference type="InterPro" id="IPR021151">
    <property type="entry name" value="GINS_A"/>
</dbReference>
<evidence type="ECO:0000256" key="4">
    <source>
        <dbReference type="ARBA" id="ARBA00023242"/>
    </source>
</evidence>
<dbReference type="GO" id="GO:1902975">
    <property type="term" value="P:mitotic DNA replication initiation"/>
    <property type="evidence" value="ECO:0007669"/>
    <property type="project" value="TreeGrafter"/>
</dbReference>
<evidence type="ECO:0000256" key="3">
    <source>
        <dbReference type="ARBA" id="ARBA00022705"/>
    </source>
</evidence>
<dbReference type="InterPro" id="IPR010492">
    <property type="entry name" value="GINS_Psf3"/>
</dbReference>
<name>A0AAV2IEL9_LYMST</name>
<evidence type="ECO:0000313" key="9">
    <source>
        <dbReference type="EMBL" id="CAL1544076.1"/>
    </source>
</evidence>
<sequence length="209" mass="23630">MAAFSTAGESVNSYFNIDDILASQEKIPCSFNVDVAAMGYLDQSTTNVDISVGTKLELPFWLARYLYRGTRSIVSLETPKSYREGYRHILKADPNVVDLHRLGPFFYLFGGKLISFQLPDADDIASILLKTFQGRFRRIMDGSQNALHTDLTGQVSMLDEQERQLFAAGQQGLHDFQKWENRESEKLSTSVMIANHRKRKRIGVSTQPS</sequence>
<comment type="caution">
    <text evidence="9">The sequence shown here is derived from an EMBL/GenBank/DDBJ whole genome shotgun (WGS) entry which is preliminary data.</text>
</comment>
<feature type="domain" description="GINS subunit" evidence="7">
    <location>
        <begin position="85"/>
        <end position="180"/>
    </location>
</feature>
<comment type="similarity">
    <text evidence="2 6">Belongs to the GINS3/PSF3 family.</text>
</comment>
<feature type="domain" description="DNA replication complex GINS protein PSF3 N-terminal" evidence="8">
    <location>
        <begin position="15"/>
        <end position="67"/>
    </location>
</feature>
<evidence type="ECO:0000256" key="6">
    <source>
        <dbReference type="RuleBase" id="RU367161"/>
    </source>
</evidence>
<evidence type="ECO:0000259" key="8">
    <source>
        <dbReference type="Pfam" id="PF22466"/>
    </source>
</evidence>
<dbReference type="CDD" id="cd21693">
    <property type="entry name" value="GINS_B_Psf3"/>
    <property type="match status" value="1"/>
</dbReference>
<keyword evidence="10" id="KW-1185">Reference proteome</keyword>
<dbReference type="SUPFAM" id="SSF160059">
    <property type="entry name" value="PriA/YqbF domain"/>
    <property type="match status" value="1"/>
</dbReference>
<dbReference type="CDD" id="cd11713">
    <property type="entry name" value="GINS_A_psf3"/>
    <property type="match status" value="1"/>
</dbReference>
<dbReference type="InterPro" id="IPR038437">
    <property type="entry name" value="GINS_Psf3_sf"/>
</dbReference>
<comment type="function">
    <text evidence="6">The GINS complex plays an essential role in the initiation of DNA replication.</text>
</comment>
<dbReference type="InterPro" id="IPR036224">
    <property type="entry name" value="GINS_bundle-like_dom_sf"/>
</dbReference>
<accession>A0AAV2IEL9</accession>
<comment type="subunit">
    <text evidence="6">Component of the GINS complex.</text>
</comment>
<keyword evidence="4 6" id="KW-0539">Nucleus</keyword>
<keyword evidence="3 6" id="KW-0235">DNA replication</keyword>
<dbReference type="Pfam" id="PF05916">
    <property type="entry name" value="Sld5"/>
    <property type="match status" value="1"/>
</dbReference>
<gene>
    <name evidence="9" type="ORF">GSLYS_00017589001</name>
</gene>
<dbReference type="Pfam" id="PF22466">
    <property type="entry name" value="PSF3_N"/>
    <property type="match status" value="1"/>
</dbReference>
<organism evidence="9 10">
    <name type="scientific">Lymnaea stagnalis</name>
    <name type="common">Great pond snail</name>
    <name type="synonym">Helix stagnalis</name>
    <dbReference type="NCBI Taxonomy" id="6523"/>
    <lineage>
        <taxon>Eukaryota</taxon>
        <taxon>Metazoa</taxon>
        <taxon>Spiralia</taxon>
        <taxon>Lophotrochozoa</taxon>
        <taxon>Mollusca</taxon>
        <taxon>Gastropoda</taxon>
        <taxon>Heterobranchia</taxon>
        <taxon>Euthyneura</taxon>
        <taxon>Panpulmonata</taxon>
        <taxon>Hygrophila</taxon>
        <taxon>Lymnaeoidea</taxon>
        <taxon>Lymnaeidae</taxon>
        <taxon>Lymnaea</taxon>
    </lineage>
</organism>